<dbReference type="RefSeq" id="WP_330109536.1">
    <property type="nucleotide sequence ID" value="NZ_JAZDQT010000004.1"/>
</dbReference>
<evidence type="ECO:0000313" key="1">
    <source>
        <dbReference type="EMBL" id="MEE1947248.1"/>
    </source>
</evidence>
<dbReference type="EMBL" id="JAZDQT010000004">
    <property type="protein sequence ID" value="MEE1947248.1"/>
    <property type="molecule type" value="Genomic_DNA"/>
</dbReference>
<proteinExistence type="predicted"/>
<name>A0ABU7ICQ6_9SPHI</name>
<keyword evidence="2" id="KW-1185">Reference proteome</keyword>
<protein>
    <submittedName>
        <fullName evidence="1">Uncharacterized protein</fullName>
    </submittedName>
</protein>
<reference evidence="1 2" key="1">
    <citation type="submission" date="2024-01" db="EMBL/GenBank/DDBJ databases">
        <title>Pedobacter sp. nov., isolated from fresh soil.</title>
        <authorList>
            <person name="Le N.T.T."/>
        </authorList>
    </citation>
    <scope>NUCLEOTIDE SEQUENCE [LARGE SCALE GENOMIC DNA]</scope>
    <source>
        <strain evidence="1 2">KR3-3</strain>
    </source>
</reference>
<gene>
    <name evidence="1" type="ORF">VRU48_19130</name>
</gene>
<dbReference type="Proteomes" id="UP001336835">
    <property type="component" value="Unassembled WGS sequence"/>
</dbReference>
<accession>A0ABU7ICQ6</accession>
<sequence>MMIDPELILFLDQKKQIENSDGYRHFRKLLKLRFSYLTFLDNSIELKRTFRRFASEHEDFFYTPAKLNKRQRTIVRQLYNAISSAQNLKEHLRKENPSFSQSPGDSDLLYFFRELRNMLVHHHSFSLVSRRVGSTQAGQRSLEVFQSMDLKPFVDYLNERKKAKSISVKMVAQINDLLVFIDTLPTGFSFEKVFSSYCQSILCFYRYWQNSYILSNYPALADLYENPLLYKGKVAPEPVSPLHRRYLGLLLRHGKPEAET</sequence>
<organism evidence="1 2">
    <name type="scientific">Pedobacter albus</name>
    <dbReference type="NCBI Taxonomy" id="3113905"/>
    <lineage>
        <taxon>Bacteria</taxon>
        <taxon>Pseudomonadati</taxon>
        <taxon>Bacteroidota</taxon>
        <taxon>Sphingobacteriia</taxon>
        <taxon>Sphingobacteriales</taxon>
        <taxon>Sphingobacteriaceae</taxon>
        <taxon>Pedobacter</taxon>
    </lineage>
</organism>
<comment type="caution">
    <text evidence="1">The sequence shown here is derived from an EMBL/GenBank/DDBJ whole genome shotgun (WGS) entry which is preliminary data.</text>
</comment>
<evidence type="ECO:0000313" key="2">
    <source>
        <dbReference type="Proteomes" id="UP001336835"/>
    </source>
</evidence>